<gene>
    <name evidence="2" type="ORF">A2903_01590</name>
</gene>
<dbReference type="Gene3D" id="2.40.320.10">
    <property type="entry name" value="Hypothetical Protein Pfu-838710-001"/>
    <property type="match status" value="1"/>
</dbReference>
<dbReference type="STRING" id="1801764.A2903_01590"/>
<dbReference type="PANTHER" id="PTHR21028:SF2">
    <property type="entry name" value="CYTH DOMAIN-CONTAINING PROTEIN"/>
    <property type="match status" value="1"/>
</dbReference>
<dbReference type="PROSITE" id="PS51707">
    <property type="entry name" value="CYTH"/>
    <property type="match status" value="1"/>
</dbReference>
<protein>
    <recommendedName>
        <fullName evidence="1">CYTH domain-containing protein</fullName>
    </recommendedName>
</protein>
<proteinExistence type="predicted"/>
<evidence type="ECO:0000313" key="3">
    <source>
        <dbReference type="Proteomes" id="UP000178184"/>
    </source>
</evidence>
<accession>A0A1F6WML1</accession>
<sequence>MKKEIEVKAYLKDREKVLNSLIELGTILGEVIHQDGTEYAKIGNTLEEYLSNSHFVRVRTENGVHKFTVKDPSRKFSLSKVEHETKIDNREAVENALLLMGYLPVLRINKKRQIAKYKDYEICIDEVDELGSFIEIEKMSEEDPGIVLKELQDLLFSLGVLPEHEVQKGYDILMFEKIGK</sequence>
<organism evidence="2 3">
    <name type="scientific">Candidatus Nomurabacteria bacterium RIFCSPLOWO2_01_FULL_33_17</name>
    <dbReference type="NCBI Taxonomy" id="1801764"/>
    <lineage>
        <taxon>Bacteria</taxon>
        <taxon>Candidatus Nomuraibacteriota</taxon>
    </lineage>
</organism>
<reference evidence="2 3" key="1">
    <citation type="journal article" date="2016" name="Nat. Commun.">
        <title>Thousands of microbial genomes shed light on interconnected biogeochemical processes in an aquifer system.</title>
        <authorList>
            <person name="Anantharaman K."/>
            <person name="Brown C.T."/>
            <person name="Hug L.A."/>
            <person name="Sharon I."/>
            <person name="Castelle C.J."/>
            <person name="Probst A.J."/>
            <person name="Thomas B.C."/>
            <person name="Singh A."/>
            <person name="Wilkins M.J."/>
            <person name="Karaoz U."/>
            <person name="Brodie E.L."/>
            <person name="Williams K.H."/>
            <person name="Hubbard S.S."/>
            <person name="Banfield J.F."/>
        </authorList>
    </citation>
    <scope>NUCLEOTIDE SEQUENCE [LARGE SCALE GENOMIC DNA]</scope>
</reference>
<evidence type="ECO:0000259" key="1">
    <source>
        <dbReference type="PROSITE" id="PS51707"/>
    </source>
</evidence>
<feature type="domain" description="CYTH" evidence="1">
    <location>
        <begin position="2"/>
        <end position="176"/>
    </location>
</feature>
<dbReference type="EMBL" id="MFUO01000037">
    <property type="protein sequence ID" value="OGI83131.1"/>
    <property type="molecule type" value="Genomic_DNA"/>
</dbReference>
<dbReference type="SUPFAM" id="SSF55154">
    <property type="entry name" value="CYTH-like phosphatases"/>
    <property type="match status" value="1"/>
</dbReference>
<dbReference type="InterPro" id="IPR023577">
    <property type="entry name" value="CYTH_domain"/>
</dbReference>
<name>A0A1F6WML1_9BACT</name>
<dbReference type="SMART" id="SM01118">
    <property type="entry name" value="CYTH"/>
    <property type="match status" value="1"/>
</dbReference>
<dbReference type="InterPro" id="IPR033469">
    <property type="entry name" value="CYTH-like_dom_sf"/>
</dbReference>
<dbReference type="CDD" id="cd07890">
    <property type="entry name" value="CYTH-like_AC_IV-like"/>
    <property type="match status" value="1"/>
</dbReference>
<dbReference type="Proteomes" id="UP000178184">
    <property type="component" value="Unassembled WGS sequence"/>
</dbReference>
<comment type="caution">
    <text evidence="2">The sequence shown here is derived from an EMBL/GenBank/DDBJ whole genome shotgun (WGS) entry which is preliminary data.</text>
</comment>
<dbReference type="AlphaFoldDB" id="A0A1F6WML1"/>
<dbReference type="InterPro" id="IPR008173">
    <property type="entry name" value="Adenylyl_cyclase_CyaB"/>
</dbReference>
<evidence type="ECO:0000313" key="2">
    <source>
        <dbReference type="EMBL" id="OGI83131.1"/>
    </source>
</evidence>
<dbReference type="PANTHER" id="PTHR21028">
    <property type="entry name" value="SI:CH211-156B7.4"/>
    <property type="match status" value="1"/>
</dbReference>
<dbReference type="NCBIfam" id="TIGR00318">
    <property type="entry name" value="cyaB"/>
    <property type="match status" value="1"/>
</dbReference>
<dbReference type="Pfam" id="PF01928">
    <property type="entry name" value="CYTH"/>
    <property type="match status" value="1"/>
</dbReference>